<accession>A0ABV1TV49</accession>
<keyword evidence="3" id="KW-1185">Reference proteome</keyword>
<dbReference type="EMBL" id="JBEOZM010000038">
    <property type="protein sequence ID" value="MER6273908.1"/>
    <property type="molecule type" value="Genomic_DNA"/>
</dbReference>
<gene>
    <name evidence="2" type="ORF">ABT211_42645</name>
</gene>
<evidence type="ECO:0000256" key="1">
    <source>
        <dbReference type="SAM" id="MobiDB-lite"/>
    </source>
</evidence>
<evidence type="ECO:0000313" key="2">
    <source>
        <dbReference type="EMBL" id="MER6273908.1"/>
    </source>
</evidence>
<reference evidence="2 3" key="1">
    <citation type="submission" date="2024-06" db="EMBL/GenBank/DDBJ databases">
        <title>The Natural Products Discovery Center: Release of the First 8490 Sequenced Strains for Exploring Actinobacteria Biosynthetic Diversity.</title>
        <authorList>
            <person name="Kalkreuter E."/>
            <person name="Kautsar S.A."/>
            <person name="Yang D."/>
            <person name="Bader C.D."/>
            <person name="Teijaro C.N."/>
            <person name="Fluegel L."/>
            <person name="Davis C.M."/>
            <person name="Simpson J.R."/>
            <person name="Lauterbach L."/>
            <person name="Steele A.D."/>
            <person name="Gui C."/>
            <person name="Meng S."/>
            <person name="Li G."/>
            <person name="Viehrig K."/>
            <person name="Ye F."/>
            <person name="Su P."/>
            <person name="Kiefer A.F."/>
            <person name="Nichols A."/>
            <person name="Cepeda A.J."/>
            <person name="Yan W."/>
            <person name="Fan B."/>
            <person name="Jiang Y."/>
            <person name="Adhikari A."/>
            <person name="Zheng C.-J."/>
            <person name="Schuster L."/>
            <person name="Cowan T.M."/>
            <person name="Smanski M.J."/>
            <person name="Chevrette M.G."/>
            <person name="De Carvalho L.P.S."/>
            <person name="Shen B."/>
        </authorList>
    </citation>
    <scope>NUCLEOTIDE SEQUENCE [LARGE SCALE GENOMIC DNA]</scope>
    <source>
        <strain evidence="2 3">NPDC001694</strain>
    </source>
</reference>
<organism evidence="2 3">
    <name type="scientific">Streptomyces sp. 900105755</name>
    <dbReference type="NCBI Taxonomy" id="3154389"/>
    <lineage>
        <taxon>Bacteria</taxon>
        <taxon>Bacillati</taxon>
        <taxon>Actinomycetota</taxon>
        <taxon>Actinomycetes</taxon>
        <taxon>Kitasatosporales</taxon>
        <taxon>Streptomycetaceae</taxon>
        <taxon>Streptomyces</taxon>
    </lineage>
</organism>
<name>A0ABV1TV49_9ACTN</name>
<dbReference type="RefSeq" id="WP_351962141.1">
    <property type="nucleotide sequence ID" value="NZ_JBEOZM010000038.1"/>
</dbReference>
<proteinExistence type="predicted"/>
<evidence type="ECO:0000313" key="3">
    <source>
        <dbReference type="Proteomes" id="UP001490365"/>
    </source>
</evidence>
<comment type="caution">
    <text evidence="2">The sequence shown here is derived from an EMBL/GenBank/DDBJ whole genome shotgun (WGS) entry which is preliminary data.</text>
</comment>
<dbReference type="Proteomes" id="UP001490365">
    <property type="component" value="Unassembled WGS sequence"/>
</dbReference>
<sequence length="56" mass="6283">MDKLTAENRKLQDDLAHALARVEELTGKLNEAEDDLSSARTSLRRMIRSENQSTGP</sequence>
<protein>
    <submittedName>
        <fullName evidence="2">Uncharacterized protein</fullName>
    </submittedName>
</protein>
<feature type="region of interest" description="Disordered" evidence="1">
    <location>
        <begin position="32"/>
        <end position="56"/>
    </location>
</feature>